<evidence type="ECO:0000259" key="4">
    <source>
        <dbReference type="Pfam" id="PF08241"/>
    </source>
</evidence>
<keyword evidence="6" id="KW-1185">Reference proteome</keyword>
<dbReference type="RefSeq" id="WP_071312300.1">
    <property type="nucleotide sequence ID" value="NZ_MLQQ01000002.1"/>
</dbReference>
<evidence type="ECO:0000256" key="1">
    <source>
        <dbReference type="ARBA" id="ARBA00008361"/>
    </source>
</evidence>
<organism evidence="5 6">
    <name type="scientific">Anaerobacillus arseniciselenatis</name>
    <dbReference type="NCBI Taxonomy" id="85682"/>
    <lineage>
        <taxon>Bacteria</taxon>
        <taxon>Bacillati</taxon>
        <taxon>Bacillota</taxon>
        <taxon>Bacilli</taxon>
        <taxon>Bacillales</taxon>
        <taxon>Bacillaceae</taxon>
        <taxon>Anaerobacillus</taxon>
    </lineage>
</organism>
<name>A0A1S2LS38_9BACI</name>
<protein>
    <submittedName>
        <fullName evidence="5">SAM-dependent methyltransferase</fullName>
    </submittedName>
</protein>
<proteinExistence type="inferred from homology"/>
<evidence type="ECO:0000256" key="2">
    <source>
        <dbReference type="ARBA" id="ARBA00022603"/>
    </source>
</evidence>
<dbReference type="GO" id="GO:0032259">
    <property type="term" value="P:methylation"/>
    <property type="evidence" value="ECO:0007669"/>
    <property type="project" value="UniProtKB-KW"/>
</dbReference>
<keyword evidence="3 5" id="KW-0808">Transferase</keyword>
<gene>
    <name evidence="5" type="ORF">BKP35_04945</name>
</gene>
<dbReference type="PANTHER" id="PTHR44942">
    <property type="entry name" value="METHYLTRANSF_11 DOMAIN-CONTAINING PROTEIN"/>
    <property type="match status" value="1"/>
</dbReference>
<sequence>MEKDIIKQKAIEQFTKNAEKYVLSKSHAKGEDLSLLADWLQPQSNWLVLDIATGGGHVAKTLSPHVKQVFATDITKEMLANTQRHLNEYNNIFYIMADAENLPFLNDTFDVVTCRIAPHHFPNTSNFINEVTRVLKRNGLFLMIDNVTPKERNLAEFMNRFEKLRDESHARCLSTEEWRELFSTSNLLEVKSNTRKKTYPFSNWVERTANDQQQINKVIQFILNANQETKSYFNVKSFNKKIQSIQVDEWMVLCKKGN</sequence>
<dbReference type="Proteomes" id="UP000180098">
    <property type="component" value="Unassembled WGS sequence"/>
</dbReference>
<reference evidence="5 6" key="1">
    <citation type="submission" date="2016-10" db="EMBL/GenBank/DDBJ databases">
        <title>Draft genome sequences of four alkaliphilic bacteria belonging to the Anaerobacillus genus.</title>
        <authorList>
            <person name="Bassil N.M."/>
            <person name="Lloyd J.R."/>
        </authorList>
    </citation>
    <scope>NUCLEOTIDE SEQUENCE [LARGE SCALE GENOMIC DNA]</scope>
    <source>
        <strain evidence="5 6">DSM 15340</strain>
    </source>
</reference>
<evidence type="ECO:0000313" key="6">
    <source>
        <dbReference type="Proteomes" id="UP000180098"/>
    </source>
</evidence>
<comment type="similarity">
    <text evidence="1">Belongs to the methyltransferase superfamily.</text>
</comment>
<dbReference type="PANTHER" id="PTHR44942:SF4">
    <property type="entry name" value="METHYLTRANSFERASE TYPE 11 DOMAIN-CONTAINING PROTEIN"/>
    <property type="match status" value="1"/>
</dbReference>
<dbReference type="OrthoDB" id="43862at2"/>
<dbReference type="AlphaFoldDB" id="A0A1S2LS38"/>
<dbReference type="SUPFAM" id="SSF53335">
    <property type="entry name" value="S-adenosyl-L-methionine-dependent methyltransferases"/>
    <property type="match status" value="1"/>
</dbReference>
<dbReference type="EMBL" id="MLQQ01000002">
    <property type="protein sequence ID" value="OIJ15196.1"/>
    <property type="molecule type" value="Genomic_DNA"/>
</dbReference>
<feature type="domain" description="Methyltransferase type 11" evidence="4">
    <location>
        <begin position="49"/>
        <end position="142"/>
    </location>
</feature>
<dbReference type="InterPro" id="IPR029063">
    <property type="entry name" value="SAM-dependent_MTases_sf"/>
</dbReference>
<evidence type="ECO:0000256" key="3">
    <source>
        <dbReference type="ARBA" id="ARBA00022679"/>
    </source>
</evidence>
<accession>A0A1S2LS38</accession>
<dbReference type="Pfam" id="PF08241">
    <property type="entry name" value="Methyltransf_11"/>
    <property type="match status" value="1"/>
</dbReference>
<dbReference type="InterPro" id="IPR013216">
    <property type="entry name" value="Methyltransf_11"/>
</dbReference>
<dbReference type="InterPro" id="IPR051052">
    <property type="entry name" value="Diverse_substrate_MTase"/>
</dbReference>
<dbReference type="Gene3D" id="3.40.50.150">
    <property type="entry name" value="Vaccinia Virus protein VP39"/>
    <property type="match status" value="1"/>
</dbReference>
<comment type="caution">
    <text evidence="5">The sequence shown here is derived from an EMBL/GenBank/DDBJ whole genome shotgun (WGS) entry which is preliminary data.</text>
</comment>
<dbReference type="GO" id="GO:0008757">
    <property type="term" value="F:S-adenosylmethionine-dependent methyltransferase activity"/>
    <property type="evidence" value="ECO:0007669"/>
    <property type="project" value="InterPro"/>
</dbReference>
<evidence type="ECO:0000313" key="5">
    <source>
        <dbReference type="EMBL" id="OIJ15196.1"/>
    </source>
</evidence>
<dbReference type="CDD" id="cd02440">
    <property type="entry name" value="AdoMet_MTases"/>
    <property type="match status" value="1"/>
</dbReference>
<keyword evidence="2 5" id="KW-0489">Methyltransferase</keyword>